<protein>
    <recommendedName>
        <fullName evidence="1">Pvc16 N-terminal domain-containing protein</fullName>
    </recommendedName>
</protein>
<accession>A0A0P0RPS7</accession>
<dbReference type="Proteomes" id="UP000019146">
    <property type="component" value="Plasmid unnamed"/>
</dbReference>
<name>A0A0P0RPS7_9BURK</name>
<dbReference type="KEGG" id="bcai:K788_0006951"/>
<dbReference type="InterPro" id="IPR025351">
    <property type="entry name" value="Pvc16_N"/>
</dbReference>
<evidence type="ECO:0000313" key="3">
    <source>
        <dbReference type="Proteomes" id="UP000019146"/>
    </source>
</evidence>
<organism evidence="2 3">
    <name type="scientific">Paraburkholderia caribensis MBA4</name>
    <dbReference type="NCBI Taxonomy" id="1323664"/>
    <lineage>
        <taxon>Bacteria</taxon>
        <taxon>Pseudomonadati</taxon>
        <taxon>Pseudomonadota</taxon>
        <taxon>Betaproteobacteria</taxon>
        <taxon>Burkholderiales</taxon>
        <taxon>Burkholderiaceae</taxon>
        <taxon>Paraburkholderia</taxon>
    </lineage>
</organism>
<keyword evidence="2" id="KW-0614">Plasmid</keyword>
<proteinExistence type="predicted"/>
<evidence type="ECO:0000259" key="1">
    <source>
        <dbReference type="Pfam" id="PF14065"/>
    </source>
</evidence>
<dbReference type="EMBL" id="CP012748">
    <property type="protein sequence ID" value="ALL70951.1"/>
    <property type="molecule type" value="Genomic_DNA"/>
</dbReference>
<sequence length="216" mass="24327">MQVRRSKLKREESMIDDLDETLAALLKRELSPGLAQQIQVSFEAPDDQFPPQSVTTPAIDLFLYDVRENTELRSSDAWFERRENGSMLRTMMPVRVDASYLITAWPREGLASPAEDEHRLLGEVMRVLLLHRTLPQNVLQGSLKDSDLPLPVSALQPGRLQSLGEFWQAMGGKPKAAINYTVTLSVDVGKVTKTPLVKEAEFYYEPRLGRAPPRAP</sequence>
<geneLocation type="plasmid" evidence="3"/>
<reference evidence="2 3" key="1">
    <citation type="journal article" date="2014" name="Genome Announc.">
        <title>Draft Genome Sequence of the Haloacid-Degrading Burkholderia caribensis Strain MBA4.</title>
        <authorList>
            <person name="Pan Y."/>
            <person name="Kong K.F."/>
            <person name="Tsang J.S."/>
        </authorList>
    </citation>
    <scope>NUCLEOTIDE SEQUENCE [LARGE SCALE GENOMIC DNA]</scope>
    <source>
        <strain evidence="2 3">MBA4</strain>
        <plasmid evidence="3">Plasmid</plasmid>
    </source>
</reference>
<dbReference type="AlphaFoldDB" id="A0A0P0RPS7"/>
<dbReference type="Pfam" id="PF14065">
    <property type="entry name" value="Pvc16_N"/>
    <property type="match status" value="1"/>
</dbReference>
<feature type="domain" description="Pvc16 N-terminal" evidence="1">
    <location>
        <begin position="18"/>
        <end position="195"/>
    </location>
</feature>
<gene>
    <name evidence="2" type="ORF">K788_0006951</name>
</gene>
<evidence type="ECO:0000313" key="2">
    <source>
        <dbReference type="EMBL" id="ALL70951.1"/>
    </source>
</evidence>